<protein>
    <submittedName>
        <fullName evidence="3">Glycosyltransferase, family 2</fullName>
    </submittedName>
</protein>
<sequence length="231" mass="27225">MLSVVILTFNSQRYLREVLKSVEFANEVIVIDSGSSDDTAKICSEFKNVKFHYQAWLGFGKQKQFGVNLAGNDWVFVLDSDEIILPPLRDEINEILKEPKFMAYRAPRLNLFFGKEVRNMGLYPDFSVRLFDRTHAKFNGREIHEKVVVDGETGELKNPFLHHAYESIEQFIDKQNRYSSLGARRNKFKAVLHPAWTFFRLFFLKGGWREGWRGYVIARLYAQYTFWKYIK</sequence>
<dbReference type="KEGG" id="ccv:CCV52592_1230"/>
<dbReference type="RefSeq" id="WP_011991893.1">
    <property type="nucleotide sequence ID" value="NC_009715.2"/>
</dbReference>
<dbReference type="PANTHER" id="PTHR43630:SF2">
    <property type="entry name" value="GLYCOSYLTRANSFERASE"/>
    <property type="match status" value="1"/>
</dbReference>
<organism evidence="3 4">
    <name type="scientific">Campylobacter curvus (strain 525.92)</name>
    <dbReference type="NCBI Taxonomy" id="360105"/>
    <lineage>
        <taxon>Bacteria</taxon>
        <taxon>Pseudomonadati</taxon>
        <taxon>Campylobacterota</taxon>
        <taxon>Epsilonproteobacteria</taxon>
        <taxon>Campylobacterales</taxon>
        <taxon>Campylobacteraceae</taxon>
        <taxon>Campylobacter</taxon>
    </lineage>
</organism>
<evidence type="ECO:0000259" key="2">
    <source>
        <dbReference type="Pfam" id="PF00535"/>
    </source>
</evidence>
<dbReference type="Pfam" id="PF00535">
    <property type="entry name" value="Glycos_transf_2"/>
    <property type="match status" value="1"/>
</dbReference>
<dbReference type="STRING" id="360105.CCV52592_1230"/>
<proteinExistence type="inferred from homology"/>
<accession>A7GWU8</accession>
<evidence type="ECO:0000313" key="4">
    <source>
        <dbReference type="Proteomes" id="UP000006380"/>
    </source>
</evidence>
<evidence type="ECO:0000313" key="3">
    <source>
        <dbReference type="EMBL" id="EAU00951.1"/>
    </source>
</evidence>
<reference evidence="3" key="1">
    <citation type="submission" date="2016-07" db="EMBL/GenBank/DDBJ databases">
        <title>Comparative genomics of the Campylobacter concisus group.</title>
        <authorList>
            <person name="Miller W.G."/>
            <person name="Yee E."/>
            <person name="Chapman M.H."/>
            <person name="Huynh S."/>
            <person name="Bono J.L."/>
            <person name="On S.L.W."/>
            <person name="StLeger J."/>
            <person name="Foster G."/>
            <person name="Parker C.T."/>
        </authorList>
    </citation>
    <scope>NUCLEOTIDE SEQUENCE</scope>
    <source>
        <strain evidence="3">525.92</strain>
    </source>
</reference>
<dbReference type="SUPFAM" id="SSF53448">
    <property type="entry name" value="Nucleotide-diphospho-sugar transferases"/>
    <property type="match status" value="1"/>
</dbReference>
<dbReference type="AlphaFoldDB" id="A7GWU8"/>
<comment type="similarity">
    <text evidence="1">Belongs to the glycosyltransferase 2 family. WaaE/KdtX subfamily.</text>
</comment>
<dbReference type="InterPro" id="IPR029044">
    <property type="entry name" value="Nucleotide-diphossugar_trans"/>
</dbReference>
<keyword evidence="4" id="KW-1185">Reference proteome</keyword>
<feature type="domain" description="Glycosyltransferase 2-like" evidence="2">
    <location>
        <begin position="3"/>
        <end position="100"/>
    </location>
</feature>
<dbReference type="OrthoDB" id="9815923at2"/>
<name>A7GWU8_CAMC5</name>
<dbReference type="Proteomes" id="UP000006380">
    <property type="component" value="Chromosome"/>
</dbReference>
<gene>
    <name evidence="3" type="ORF">CCV52592_1230</name>
</gene>
<dbReference type="PANTHER" id="PTHR43630">
    <property type="entry name" value="POLY-BETA-1,6-N-ACETYL-D-GLUCOSAMINE SYNTHASE"/>
    <property type="match status" value="1"/>
</dbReference>
<dbReference type="Gene3D" id="3.90.550.10">
    <property type="entry name" value="Spore Coat Polysaccharide Biosynthesis Protein SpsA, Chain A"/>
    <property type="match status" value="1"/>
</dbReference>
<evidence type="ECO:0000256" key="1">
    <source>
        <dbReference type="ARBA" id="ARBA00038494"/>
    </source>
</evidence>
<dbReference type="HOGENOM" id="CLU_065962_1_0_7"/>
<dbReference type="CDD" id="cd02511">
    <property type="entry name" value="Beta4Glucosyltransferase"/>
    <property type="match status" value="1"/>
</dbReference>
<dbReference type="EMBL" id="CP000767">
    <property type="protein sequence ID" value="EAU00951.1"/>
    <property type="molecule type" value="Genomic_DNA"/>
</dbReference>
<dbReference type="InterPro" id="IPR001173">
    <property type="entry name" value="Glyco_trans_2-like"/>
</dbReference>